<dbReference type="SUPFAM" id="SSF81901">
    <property type="entry name" value="HCP-like"/>
    <property type="match status" value="1"/>
</dbReference>
<evidence type="ECO:0000313" key="1">
    <source>
        <dbReference type="EMBL" id="UNM95494.1"/>
    </source>
</evidence>
<organism evidence="1 2">
    <name type="scientific">Ignatzschineria rhizosphaerae</name>
    <dbReference type="NCBI Taxonomy" id="2923279"/>
    <lineage>
        <taxon>Bacteria</taxon>
        <taxon>Pseudomonadati</taxon>
        <taxon>Pseudomonadota</taxon>
        <taxon>Gammaproteobacteria</taxon>
        <taxon>Cardiobacteriales</taxon>
        <taxon>Ignatzschineriaceae</taxon>
        <taxon>Ignatzschineria</taxon>
    </lineage>
</organism>
<name>A0ABY3X1C3_9GAMM</name>
<dbReference type="RefSeq" id="WP_242147792.1">
    <property type="nucleotide sequence ID" value="NZ_CP093379.1"/>
</dbReference>
<protein>
    <recommendedName>
        <fullName evidence="3">Sel1 repeat family protein</fullName>
    </recommendedName>
</protein>
<evidence type="ECO:0008006" key="3">
    <source>
        <dbReference type="Google" id="ProtNLM"/>
    </source>
</evidence>
<dbReference type="EMBL" id="CP093379">
    <property type="protein sequence ID" value="UNM95494.1"/>
    <property type="molecule type" value="Genomic_DNA"/>
</dbReference>
<dbReference type="Pfam" id="PF08238">
    <property type="entry name" value="Sel1"/>
    <property type="match status" value="4"/>
</dbReference>
<keyword evidence="2" id="KW-1185">Reference proteome</keyword>
<reference evidence="1 2" key="1">
    <citation type="submission" date="2022-03" db="EMBL/GenBank/DDBJ databases">
        <title>Ignatzschineria rhizosphaerae HR5S32.</title>
        <authorList>
            <person name="Sun J.Q."/>
            <person name="Feng J.Y."/>
        </authorList>
    </citation>
    <scope>NUCLEOTIDE SEQUENCE [LARGE SCALE GENOMIC DNA]</scope>
    <source>
        <strain evidence="1 2">HR5S32</strain>
    </source>
</reference>
<accession>A0ABY3X1C3</accession>
<proteinExistence type="predicted"/>
<dbReference type="Gene3D" id="1.25.40.10">
    <property type="entry name" value="Tetratricopeptide repeat domain"/>
    <property type="match status" value="1"/>
</dbReference>
<evidence type="ECO:0000313" key="2">
    <source>
        <dbReference type="Proteomes" id="UP000829542"/>
    </source>
</evidence>
<dbReference type="InterPro" id="IPR011990">
    <property type="entry name" value="TPR-like_helical_dom_sf"/>
</dbReference>
<sequence>MFEYLLTRISAAFKNKVDLYRMGTFYYEGKYVQKDYRKATQYLQKAVNKKYTKALYYLGLIELEKSESAIDLALALRYFLLSKNEEPRAITEINKLEEKISQLPNTPDNTALLFKIGYMYANDVIIGLSVPKAVSFYELAANRDHHYARTELAKLLTKSRPGITKDLPRAKALLEMPAQEGFSPAIIALQDLLTAHPELKNSPEQ</sequence>
<dbReference type="Proteomes" id="UP000829542">
    <property type="component" value="Chromosome"/>
</dbReference>
<dbReference type="InterPro" id="IPR052945">
    <property type="entry name" value="Mitotic_Regulator"/>
</dbReference>
<dbReference type="SMART" id="SM00671">
    <property type="entry name" value="SEL1"/>
    <property type="match status" value="3"/>
</dbReference>
<dbReference type="PANTHER" id="PTHR43628">
    <property type="entry name" value="ACTIVATOR OF C KINASE PROTEIN 1-RELATED"/>
    <property type="match status" value="1"/>
</dbReference>
<gene>
    <name evidence="1" type="ORF">MMG00_09700</name>
</gene>
<dbReference type="InterPro" id="IPR006597">
    <property type="entry name" value="Sel1-like"/>
</dbReference>
<dbReference type="PANTHER" id="PTHR43628:SF1">
    <property type="entry name" value="CHITIN SYNTHASE REGULATORY FACTOR 2-RELATED"/>
    <property type="match status" value="1"/>
</dbReference>